<evidence type="ECO:0000313" key="2">
    <source>
        <dbReference type="Proteomes" id="UP000251800"/>
    </source>
</evidence>
<accession>A0A383XQX3</accession>
<sequence>MIVALSALVVSIFTVAIGAYSAWIDRSYARAAVWPRLEAGRGFDGAQFTYVVANRGTGPALIRHVQVALDGEPVADWSGLFDRLGTPQRSYLQSQVSGRTLSPNQTVEALRIDDPRLLTAMVEASAAGRFDVRLCYCSIYEQCWVTDGGLQAQEVASCTVPEHQRFIQ</sequence>
<organism evidence="1 2">
    <name type="scientific">Abyssibacter profundi</name>
    <dbReference type="NCBI Taxonomy" id="2182787"/>
    <lineage>
        <taxon>Bacteria</taxon>
        <taxon>Pseudomonadati</taxon>
        <taxon>Pseudomonadota</taxon>
        <taxon>Gammaproteobacteria</taxon>
        <taxon>Chromatiales</taxon>
        <taxon>Oceanococcaceae</taxon>
        <taxon>Abyssibacter</taxon>
    </lineage>
</organism>
<reference evidence="1 2" key="1">
    <citation type="submission" date="2018-05" db="EMBL/GenBank/DDBJ databases">
        <title>Abyssibacter profundi OUC007T gen. nov., sp. nov, a marine bacterium isolated from seawater of the Mariana Trench.</title>
        <authorList>
            <person name="Zhou S."/>
        </authorList>
    </citation>
    <scope>NUCLEOTIDE SEQUENCE [LARGE SCALE GENOMIC DNA]</scope>
    <source>
        <strain evidence="1 2">OUC007</strain>
    </source>
</reference>
<keyword evidence="2" id="KW-1185">Reference proteome</keyword>
<gene>
    <name evidence="1" type="ORF">DEH80_14195</name>
</gene>
<dbReference type="EMBL" id="QEQK01000014">
    <property type="protein sequence ID" value="PWN55027.1"/>
    <property type="molecule type" value="Genomic_DNA"/>
</dbReference>
<protein>
    <submittedName>
        <fullName evidence="1">Uncharacterized protein</fullName>
    </submittedName>
</protein>
<evidence type="ECO:0000313" key="1">
    <source>
        <dbReference type="EMBL" id="PWN55027.1"/>
    </source>
</evidence>
<name>A0A383XQX3_9GAMM</name>
<proteinExistence type="predicted"/>
<dbReference type="Proteomes" id="UP000251800">
    <property type="component" value="Unassembled WGS sequence"/>
</dbReference>
<dbReference type="AlphaFoldDB" id="A0A383XQX3"/>
<comment type="caution">
    <text evidence="1">The sequence shown here is derived from an EMBL/GenBank/DDBJ whole genome shotgun (WGS) entry which is preliminary data.</text>
</comment>